<dbReference type="OMA" id="CAPCAFP"/>
<dbReference type="InterPro" id="IPR011676">
    <property type="entry name" value="DUF1618"/>
</dbReference>
<dbReference type="EnsemblPlants" id="AET3Gv20128800.5">
    <property type="protein sequence ID" value="AET3Gv20128800.5"/>
    <property type="gene ID" value="AET3Gv20128800"/>
</dbReference>
<evidence type="ECO:0000313" key="4">
    <source>
        <dbReference type="Proteomes" id="UP000015105"/>
    </source>
</evidence>
<dbReference type="Pfam" id="PF07762">
    <property type="entry name" value="DUF1618"/>
    <property type="match status" value="1"/>
</dbReference>
<dbReference type="Gramene" id="AET3Gv20128800.3">
    <property type="protein sequence ID" value="AET3Gv20128800.3"/>
    <property type="gene ID" value="AET3Gv20128800"/>
</dbReference>
<evidence type="ECO:0000256" key="1">
    <source>
        <dbReference type="SAM" id="MobiDB-lite"/>
    </source>
</evidence>
<dbReference type="KEGG" id="ats:109777524"/>
<feature type="region of interest" description="Disordered" evidence="1">
    <location>
        <begin position="49"/>
        <end position="142"/>
    </location>
</feature>
<dbReference type="EnsemblPlants" id="AET3Gv20128800.7">
    <property type="protein sequence ID" value="AET3Gv20128800.7"/>
    <property type="gene ID" value="AET3Gv20128800"/>
</dbReference>
<dbReference type="EnsemblPlants" id="AET3Gv20128800.3">
    <property type="protein sequence ID" value="AET3Gv20128800.3"/>
    <property type="gene ID" value="AET3Gv20128800"/>
</dbReference>
<dbReference type="EnsemblPlants" id="AET3Gv20128800.6">
    <property type="protein sequence ID" value="AET3Gv20128800.6"/>
    <property type="gene ID" value="AET3Gv20128800"/>
</dbReference>
<dbReference type="AlphaFoldDB" id="A0A453DWB9"/>
<evidence type="ECO:0000313" key="3">
    <source>
        <dbReference type="EnsemblPlants" id="AET3Gv20128800.7"/>
    </source>
</evidence>
<reference evidence="4" key="2">
    <citation type="journal article" date="2017" name="Nat. Plants">
        <title>The Aegilops tauschii genome reveals multiple impacts of transposons.</title>
        <authorList>
            <person name="Zhao G."/>
            <person name="Zou C."/>
            <person name="Li K."/>
            <person name="Wang K."/>
            <person name="Li T."/>
            <person name="Gao L."/>
            <person name="Zhang X."/>
            <person name="Wang H."/>
            <person name="Yang Z."/>
            <person name="Liu X."/>
            <person name="Jiang W."/>
            <person name="Mao L."/>
            <person name="Kong X."/>
            <person name="Jiao Y."/>
            <person name="Jia J."/>
        </authorList>
    </citation>
    <scope>NUCLEOTIDE SEQUENCE [LARGE SCALE GENOMIC DNA]</scope>
    <source>
        <strain evidence="4">cv. AL8/78</strain>
    </source>
</reference>
<accession>A0A453DWB9</accession>
<dbReference type="EnsemblPlants" id="AET3Gv20128800.2">
    <property type="protein sequence ID" value="AET3Gv20128800.2"/>
    <property type="gene ID" value="AET3Gv20128800"/>
</dbReference>
<dbReference type="EnsemblPlants" id="AET3Gv20128800.1">
    <property type="protein sequence ID" value="AET3Gv20128800.1"/>
    <property type="gene ID" value="AET3Gv20128800"/>
</dbReference>
<evidence type="ECO:0000259" key="2">
    <source>
        <dbReference type="Pfam" id="PF07762"/>
    </source>
</evidence>
<name>A0A453DWB9_AEGTS</name>
<feature type="domain" description="DUF1618" evidence="2">
    <location>
        <begin position="358"/>
        <end position="457"/>
    </location>
</feature>
<dbReference type="PANTHER" id="PTHR33074">
    <property type="entry name" value="EXPRESSED PROTEIN-RELATED"/>
    <property type="match status" value="1"/>
</dbReference>
<reference evidence="4" key="1">
    <citation type="journal article" date="2014" name="Science">
        <title>Ancient hybridizations among the ancestral genomes of bread wheat.</title>
        <authorList>
            <consortium name="International Wheat Genome Sequencing Consortium,"/>
            <person name="Marcussen T."/>
            <person name="Sandve S.R."/>
            <person name="Heier L."/>
            <person name="Spannagl M."/>
            <person name="Pfeifer M."/>
            <person name="Jakobsen K.S."/>
            <person name="Wulff B.B."/>
            <person name="Steuernagel B."/>
            <person name="Mayer K.F."/>
            <person name="Olsen O.A."/>
        </authorList>
    </citation>
    <scope>NUCLEOTIDE SEQUENCE [LARGE SCALE GENOMIC DNA]</scope>
    <source>
        <strain evidence="4">cv. AL8/78</strain>
    </source>
</reference>
<organism evidence="3 4">
    <name type="scientific">Aegilops tauschii subsp. strangulata</name>
    <name type="common">Goatgrass</name>
    <dbReference type="NCBI Taxonomy" id="200361"/>
    <lineage>
        <taxon>Eukaryota</taxon>
        <taxon>Viridiplantae</taxon>
        <taxon>Streptophyta</taxon>
        <taxon>Embryophyta</taxon>
        <taxon>Tracheophyta</taxon>
        <taxon>Spermatophyta</taxon>
        <taxon>Magnoliopsida</taxon>
        <taxon>Liliopsida</taxon>
        <taxon>Poales</taxon>
        <taxon>Poaceae</taxon>
        <taxon>BOP clade</taxon>
        <taxon>Pooideae</taxon>
        <taxon>Triticodae</taxon>
        <taxon>Triticeae</taxon>
        <taxon>Triticinae</taxon>
        <taxon>Aegilops</taxon>
    </lineage>
</organism>
<dbReference type="STRING" id="200361.A0A453DWB9"/>
<protein>
    <recommendedName>
        <fullName evidence="2">DUF1618 domain-containing protein</fullName>
    </recommendedName>
</protein>
<reference evidence="3" key="3">
    <citation type="journal article" date="2017" name="Nature">
        <title>Genome sequence of the progenitor of the wheat D genome Aegilops tauschii.</title>
        <authorList>
            <person name="Luo M.C."/>
            <person name="Gu Y.Q."/>
            <person name="Puiu D."/>
            <person name="Wang H."/>
            <person name="Twardziok S.O."/>
            <person name="Deal K.R."/>
            <person name="Huo N."/>
            <person name="Zhu T."/>
            <person name="Wang L."/>
            <person name="Wang Y."/>
            <person name="McGuire P.E."/>
            <person name="Liu S."/>
            <person name="Long H."/>
            <person name="Ramasamy R.K."/>
            <person name="Rodriguez J.C."/>
            <person name="Van S.L."/>
            <person name="Yuan L."/>
            <person name="Wang Z."/>
            <person name="Xia Z."/>
            <person name="Xiao L."/>
            <person name="Anderson O.D."/>
            <person name="Ouyang S."/>
            <person name="Liang Y."/>
            <person name="Zimin A.V."/>
            <person name="Pertea G."/>
            <person name="Qi P."/>
            <person name="Bennetzen J.L."/>
            <person name="Dai X."/>
            <person name="Dawson M.W."/>
            <person name="Muller H.G."/>
            <person name="Kugler K."/>
            <person name="Rivarola-Duarte L."/>
            <person name="Spannagl M."/>
            <person name="Mayer K.F.X."/>
            <person name="Lu F.H."/>
            <person name="Bevan M.W."/>
            <person name="Leroy P."/>
            <person name="Li P."/>
            <person name="You F.M."/>
            <person name="Sun Q."/>
            <person name="Liu Z."/>
            <person name="Lyons E."/>
            <person name="Wicker T."/>
            <person name="Salzberg S.L."/>
            <person name="Devos K.M."/>
            <person name="Dvorak J."/>
        </authorList>
    </citation>
    <scope>NUCLEOTIDE SEQUENCE [LARGE SCALE GENOMIC DNA]</scope>
    <source>
        <strain evidence="3">cv. AL8/78</strain>
    </source>
</reference>
<dbReference type="PANTHER" id="PTHR33074:SF130">
    <property type="entry name" value="DUF1618 DOMAIN-CONTAINING PROTEIN"/>
    <property type="match status" value="1"/>
</dbReference>
<keyword evidence="4" id="KW-1185">Reference proteome</keyword>
<proteinExistence type="predicted"/>
<dbReference type="Gramene" id="AET3Gv20128800.4">
    <property type="protein sequence ID" value="AET3Gv20128800.4"/>
    <property type="gene ID" value="AET3Gv20128800"/>
</dbReference>
<reference evidence="3" key="4">
    <citation type="submission" date="2019-03" db="UniProtKB">
        <authorList>
            <consortium name="EnsemblPlants"/>
        </authorList>
    </citation>
    <scope>IDENTIFICATION</scope>
</reference>
<dbReference type="Gramene" id="AET3Gv20128800.2">
    <property type="protein sequence ID" value="AET3Gv20128800.2"/>
    <property type="gene ID" value="AET3Gv20128800"/>
</dbReference>
<dbReference type="OrthoDB" id="683851at2759"/>
<feature type="compositionally biased region" description="Low complexity" evidence="1">
    <location>
        <begin position="120"/>
        <end position="129"/>
    </location>
</feature>
<dbReference type="Gramene" id="AET3Gv20128800.1">
    <property type="protein sequence ID" value="AET3Gv20128800.1"/>
    <property type="gene ID" value="AET3Gv20128800"/>
</dbReference>
<sequence>MGRHAKNKKKSLGIPSAPVHISELLPEISAPLPDTPLPTRHGHVEMKTSDSVWTKGATGPSTVSTAPVPGPGECAALSSPPPPPPLPARRLTVAWVTTARGKDKRTRSPPRSLAPPLRPPANGSRSSSSKAQTSRDGSETSKRIAAVVEVEIEGSTSPRYPEWVMLNKAAGISPRHRNETTADSHTSQGQAVEVSFWLADPPAVSHFSVHCPGLQGDDFSDQPPVVICAEGPFVLFSLTLNVPEWGSIHHFVYSAGGPAGSPSLRLLPVLDPEVEAFESQQFALLPCGGQHYAVVFLDRNWIPSDEVWEYQAYLYSSKMRAWSTTKVPLSQLSETEKALLDGHYSCKQIMVGPDSLGWVDLLCGIVLLCNLFDENPVIKFIPFPSTRICITDEDGVAEIAAEHVCDVTCCGDLIKFVQIDFDDPDYGSSGIAWKATTWNRKLSWNDWRNRCIVDVAQTTRVILLCCLSCWMMRLSSCN</sequence>
<dbReference type="Proteomes" id="UP000015105">
    <property type="component" value="Chromosome 3D"/>
</dbReference>
<dbReference type="EnsemblPlants" id="AET3Gv20128800.4">
    <property type="protein sequence ID" value="AET3Gv20128800.4"/>
    <property type="gene ID" value="AET3Gv20128800"/>
</dbReference>
<reference evidence="3" key="5">
    <citation type="journal article" date="2021" name="G3 (Bethesda)">
        <title>Aegilops tauschii genome assembly Aet v5.0 features greater sequence contiguity and improved annotation.</title>
        <authorList>
            <person name="Wang L."/>
            <person name="Zhu T."/>
            <person name="Rodriguez J.C."/>
            <person name="Deal K.R."/>
            <person name="Dubcovsky J."/>
            <person name="McGuire P.E."/>
            <person name="Lux T."/>
            <person name="Spannagl M."/>
            <person name="Mayer K.F.X."/>
            <person name="Baldrich P."/>
            <person name="Meyers B.C."/>
            <person name="Huo N."/>
            <person name="Gu Y.Q."/>
            <person name="Zhou H."/>
            <person name="Devos K.M."/>
            <person name="Bennetzen J.L."/>
            <person name="Unver T."/>
            <person name="Budak H."/>
            <person name="Gulick P.J."/>
            <person name="Galiba G."/>
            <person name="Kalapos B."/>
            <person name="Nelson D.R."/>
            <person name="Li P."/>
            <person name="You F.M."/>
            <person name="Luo M.C."/>
            <person name="Dvorak J."/>
        </authorList>
    </citation>
    <scope>NUCLEOTIDE SEQUENCE [LARGE SCALE GENOMIC DNA]</scope>
    <source>
        <strain evidence="3">cv. AL8/78</strain>
    </source>
</reference>
<dbReference type="Gramene" id="AET3Gv20128800.7">
    <property type="protein sequence ID" value="AET3Gv20128800.7"/>
    <property type="gene ID" value="AET3Gv20128800"/>
</dbReference>
<dbReference type="Gramene" id="AET3Gv20128800.5">
    <property type="protein sequence ID" value="AET3Gv20128800.5"/>
    <property type="gene ID" value="AET3Gv20128800"/>
</dbReference>
<dbReference type="Gramene" id="AET3Gv20128800.6">
    <property type="protein sequence ID" value="AET3Gv20128800.6"/>
    <property type="gene ID" value="AET3Gv20128800"/>
</dbReference>